<dbReference type="SUPFAM" id="SSF53474">
    <property type="entry name" value="alpha/beta-Hydrolases"/>
    <property type="match status" value="1"/>
</dbReference>
<dbReference type="GO" id="GO:0016787">
    <property type="term" value="F:hydrolase activity"/>
    <property type="evidence" value="ECO:0007669"/>
    <property type="project" value="UniProtKB-KW"/>
</dbReference>
<comment type="caution">
    <text evidence="2">The sequence shown here is derived from an EMBL/GenBank/DDBJ whole genome shotgun (WGS) entry which is preliminary data.</text>
</comment>
<dbReference type="InterPro" id="IPR000073">
    <property type="entry name" value="AB_hydrolase_1"/>
</dbReference>
<accession>A0A1S2VS19</accession>
<dbReference type="EMBL" id="MORL01000001">
    <property type="protein sequence ID" value="OIN61290.1"/>
    <property type="molecule type" value="Genomic_DNA"/>
</dbReference>
<gene>
    <name evidence="2" type="ORF">BLX24_02405</name>
</gene>
<evidence type="ECO:0000259" key="1">
    <source>
        <dbReference type="Pfam" id="PF00561"/>
    </source>
</evidence>
<keyword evidence="2" id="KW-0378">Hydrolase</keyword>
<dbReference type="PANTHER" id="PTHR43798">
    <property type="entry name" value="MONOACYLGLYCEROL LIPASE"/>
    <property type="match status" value="1"/>
</dbReference>
<proteinExistence type="predicted"/>
<name>A0A1S2VS19_9BACT</name>
<protein>
    <submittedName>
        <fullName evidence="2">Alpha/beta hydrolase</fullName>
    </submittedName>
</protein>
<dbReference type="PRINTS" id="PR00111">
    <property type="entry name" value="ABHYDROLASE"/>
</dbReference>
<organism evidence="2 3">
    <name type="scientific">Arsenicibacter rosenii</name>
    <dbReference type="NCBI Taxonomy" id="1750698"/>
    <lineage>
        <taxon>Bacteria</taxon>
        <taxon>Pseudomonadati</taxon>
        <taxon>Bacteroidota</taxon>
        <taxon>Cytophagia</taxon>
        <taxon>Cytophagales</taxon>
        <taxon>Spirosomataceae</taxon>
        <taxon>Arsenicibacter</taxon>
    </lineage>
</organism>
<feature type="domain" description="AB hydrolase-1" evidence="1">
    <location>
        <begin position="40"/>
        <end position="162"/>
    </location>
</feature>
<sequence length="270" mass="30103">MTEREIREHYAGRPLKPTFYTIDTDTSRLFVAATGADTLPPLLLIHGAPGAWYGYIRMLDDTLLSKQYHVISVDRPGYHKSRISGPWRKRRKQYTLGWQANTIAQALRLNHSGKPATVLGRSYGAPVAARLAADYPAQISQLFLVSPAIDPDAEKFYWFSTWGKFPLIQAFLPKFLNIATHEKFTHADELRKLLPSWSQIQAPVTVMQGGRDWIINACNFDFAKCVLDGKPANFIFLPEAGHLITNSHAELVRSLLLTPSAGTAAPTSAN</sequence>
<dbReference type="Proteomes" id="UP000181790">
    <property type="component" value="Unassembled WGS sequence"/>
</dbReference>
<dbReference type="Gene3D" id="3.40.50.1820">
    <property type="entry name" value="alpha/beta hydrolase"/>
    <property type="match status" value="1"/>
</dbReference>
<dbReference type="PANTHER" id="PTHR43798:SF33">
    <property type="entry name" value="HYDROLASE, PUTATIVE (AFU_ORTHOLOGUE AFUA_2G14860)-RELATED"/>
    <property type="match status" value="1"/>
</dbReference>
<keyword evidence="3" id="KW-1185">Reference proteome</keyword>
<dbReference type="Pfam" id="PF00561">
    <property type="entry name" value="Abhydrolase_1"/>
    <property type="match status" value="1"/>
</dbReference>
<dbReference type="OrthoDB" id="1224630at2"/>
<evidence type="ECO:0000313" key="3">
    <source>
        <dbReference type="Proteomes" id="UP000181790"/>
    </source>
</evidence>
<reference evidence="2 3" key="1">
    <citation type="submission" date="2016-10" db="EMBL/GenBank/DDBJ databases">
        <title>Arsenicibacter rosenii gen. nov., sp. nov., an efficient arsenic-methylating bacterium isolated from an arsenic-contaminated paddy soil.</title>
        <authorList>
            <person name="Huang K."/>
        </authorList>
    </citation>
    <scope>NUCLEOTIDE SEQUENCE [LARGE SCALE GENOMIC DNA]</scope>
    <source>
        <strain evidence="2 3">SM-1</strain>
    </source>
</reference>
<dbReference type="InterPro" id="IPR050266">
    <property type="entry name" value="AB_hydrolase_sf"/>
</dbReference>
<dbReference type="AlphaFoldDB" id="A0A1S2VS19"/>
<dbReference type="GO" id="GO:0016020">
    <property type="term" value="C:membrane"/>
    <property type="evidence" value="ECO:0007669"/>
    <property type="project" value="TreeGrafter"/>
</dbReference>
<dbReference type="InterPro" id="IPR029058">
    <property type="entry name" value="AB_hydrolase_fold"/>
</dbReference>
<evidence type="ECO:0000313" key="2">
    <source>
        <dbReference type="EMBL" id="OIN61290.1"/>
    </source>
</evidence>